<dbReference type="InterPro" id="IPR049961">
    <property type="entry name" value="ThiI_N"/>
</dbReference>
<dbReference type="GO" id="GO:0009229">
    <property type="term" value="P:thiamine diphosphate biosynthetic process"/>
    <property type="evidence" value="ECO:0007669"/>
    <property type="project" value="UniProtKB-UniRule"/>
</dbReference>
<evidence type="ECO:0000256" key="12">
    <source>
        <dbReference type="ARBA" id="ARBA00061472"/>
    </source>
</evidence>
<dbReference type="AlphaFoldDB" id="A0A2Z4LLD5"/>
<dbReference type="Gene3D" id="3.30.2130.30">
    <property type="match status" value="1"/>
</dbReference>
<dbReference type="GO" id="GO:0005524">
    <property type="term" value="F:ATP binding"/>
    <property type="evidence" value="ECO:0007669"/>
    <property type="project" value="UniProtKB-UniRule"/>
</dbReference>
<dbReference type="GO" id="GO:0000049">
    <property type="term" value="F:tRNA binding"/>
    <property type="evidence" value="ECO:0007669"/>
    <property type="project" value="UniProtKB-UniRule"/>
</dbReference>
<dbReference type="InterPro" id="IPR004114">
    <property type="entry name" value="THUMP_dom"/>
</dbReference>
<evidence type="ECO:0000256" key="14">
    <source>
        <dbReference type="ARBA" id="ARBA00071867"/>
    </source>
</evidence>
<keyword evidence="2 18" id="KW-0963">Cytoplasm</keyword>
<dbReference type="PANTHER" id="PTHR43209">
    <property type="entry name" value="TRNA SULFURTRANSFERASE"/>
    <property type="match status" value="1"/>
</dbReference>
<dbReference type="InterPro" id="IPR003720">
    <property type="entry name" value="tRNA_STrfase"/>
</dbReference>
<dbReference type="EC" id="2.8.1.4" evidence="13 18"/>
<feature type="binding site" evidence="18">
    <location>
        <begin position="174"/>
        <end position="175"/>
    </location>
    <ligand>
        <name>ATP</name>
        <dbReference type="ChEBI" id="CHEBI:30616"/>
    </ligand>
</feature>
<dbReference type="InterPro" id="IPR049962">
    <property type="entry name" value="THUMP_ThiI"/>
</dbReference>
<evidence type="ECO:0000256" key="16">
    <source>
        <dbReference type="ARBA" id="ARBA00077849"/>
    </source>
</evidence>
<dbReference type="Pfam" id="PF22025">
    <property type="entry name" value="ThiI_fer"/>
    <property type="match status" value="1"/>
</dbReference>
<dbReference type="NCBIfam" id="TIGR00342">
    <property type="entry name" value="tRNA uracil 4-sulfurtransferase ThiI"/>
    <property type="match status" value="1"/>
</dbReference>
<feature type="binding site" evidence="18">
    <location>
        <position position="256"/>
    </location>
    <ligand>
        <name>ATP</name>
        <dbReference type="ChEBI" id="CHEBI:30616"/>
    </ligand>
</feature>
<evidence type="ECO:0000256" key="11">
    <source>
        <dbReference type="ARBA" id="ARBA00058382"/>
    </source>
</evidence>
<dbReference type="InterPro" id="IPR014729">
    <property type="entry name" value="Rossmann-like_a/b/a_fold"/>
</dbReference>
<evidence type="ECO:0000256" key="6">
    <source>
        <dbReference type="ARBA" id="ARBA00022840"/>
    </source>
</evidence>
<comment type="catalytic activity">
    <reaction evidence="9 18">
        <text>[ThiI sulfur-carrier protein]-S-sulfanyl-L-cysteine + a uridine in tRNA + 2 reduced [2Fe-2S]-[ferredoxin] + ATP + H(+) = [ThiI sulfur-carrier protein]-L-cysteine + a 4-thiouridine in tRNA + 2 oxidized [2Fe-2S]-[ferredoxin] + AMP + diphosphate</text>
        <dbReference type="Rhea" id="RHEA:24176"/>
        <dbReference type="Rhea" id="RHEA-COMP:10000"/>
        <dbReference type="Rhea" id="RHEA-COMP:10001"/>
        <dbReference type="Rhea" id="RHEA-COMP:13337"/>
        <dbReference type="Rhea" id="RHEA-COMP:13338"/>
        <dbReference type="Rhea" id="RHEA-COMP:13339"/>
        <dbReference type="Rhea" id="RHEA-COMP:13340"/>
        <dbReference type="ChEBI" id="CHEBI:15378"/>
        <dbReference type="ChEBI" id="CHEBI:29950"/>
        <dbReference type="ChEBI" id="CHEBI:30616"/>
        <dbReference type="ChEBI" id="CHEBI:33019"/>
        <dbReference type="ChEBI" id="CHEBI:33737"/>
        <dbReference type="ChEBI" id="CHEBI:33738"/>
        <dbReference type="ChEBI" id="CHEBI:61963"/>
        <dbReference type="ChEBI" id="CHEBI:65315"/>
        <dbReference type="ChEBI" id="CHEBI:136798"/>
        <dbReference type="ChEBI" id="CHEBI:456215"/>
        <dbReference type="EC" id="2.8.1.4"/>
    </reaction>
</comment>
<protein>
    <recommendedName>
        <fullName evidence="14 18">Probable tRNA sulfurtransferase</fullName>
        <ecNumber evidence="13 18">2.8.1.4</ecNumber>
    </recommendedName>
    <alternativeName>
        <fullName evidence="15 18">Sulfur carrier protein ThiS sulfurtransferase</fullName>
    </alternativeName>
    <alternativeName>
        <fullName evidence="16 18">Thiamine biosynthesis protein ThiI</fullName>
    </alternativeName>
    <alternativeName>
        <fullName evidence="17 18">tRNA 4-thiouridine synthase</fullName>
    </alternativeName>
</protein>
<evidence type="ECO:0000256" key="18">
    <source>
        <dbReference type="HAMAP-Rule" id="MF_00021"/>
    </source>
</evidence>
<dbReference type="Proteomes" id="UP000249865">
    <property type="component" value="Chromosome"/>
</dbReference>
<gene>
    <name evidence="18" type="primary">thiI</name>
    <name evidence="20" type="ORF">DK849_00070</name>
</gene>
<keyword evidence="4 18" id="KW-0808">Transferase</keyword>
<keyword evidence="5 18" id="KW-0547">Nucleotide-binding</keyword>
<reference evidence="21" key="1">
    <citation type="submission" date="2018-06" db="EMBL/GenBank/DDBJ databases">
        <title>Complete genome sequences of Mycoplasma anatis, M. anseris and M. cloacale type strains.</title>
        <authorList>
            <person name="Grozner D."/>
            <person name="Forro B."/>
            <person name="Sulyok K.M."/>
            <person name="Marton S."/>
            <person name="Kreizinger Z."/>
            <person name="Banyai K."/>
            <person name="Gyuranecz M."/>
        </authorList>
    </citation>
    <scope>NUCLEOTIDE SEQUENCE [LARGE SCALE GENOMIC DNA]</scope>
    <source>
        <strain evidence="21">NCTC 10199</strain>
    </source>
</reference>
<evidence type="ECO:0000256" key="10">
    <source>
        <dbReference type="ARBA" id="ARBA00052330"/>
    </source>
</evidence>
<keyword evidence="6 18" id="KW-0067">ATP-binding</keyword>
<dbReference type="SUPFAM" id="SSF52402">
    <property type="entry name" value="Adenine nucleotide alpha hydrolases-like"/>
    <property type="match status" value="1"/>
</dbReference>
<keyword evidence="8 18" id="KW-0784">Thiamine biosynthesis</keyword>
<dbReference type="HAMAP" id="MF_00021">
    <property type="entry name" value="ThiI"/>
    <property type="match status" value="1"/>
</dbReference>
<dbReference type="KEGG" id="mclo:DK849_00070"/>
<feature type="binding site" evidence="18">
    <location>
        <position position="278"/>
    </location>
    <ligand>
        <name>ATP</name>
        <dbReference type="ChEBI" id="CHEBI:30616"/>
    </ligand>
</feature>
<dbReference type="CDD" id="cd01712">
    <property type="entry name" value="PPase_ThiI"/>
    <property type="match status" value="1"/>
</dbReference>
<dbReference type="Pfam" id="PF02926">
    <property type="entry name" value="THUMP"/>
    <property type="match status" value="1"/>
</dbReference>
<dbReference type="FunFam" id="3.40.50.620:FF:000053">
    <property type="entry name" value="Probable tRNA sulfurtransferase"/>
    <property type="match status" value="1"/>
</dbReference>
<dbReference type="PROSITE" id="PS51165">
    <property type="entry name" value="THUMP"/>
    <property type="match status" value="1"/>
</dbReference>
<name>A0A2Z4LLD5_9BACT</name>
<feature type="binding site" evidence="18">
    <location>
        <position position="287"/>
    </location>
    <ligand>
        <name>ATP</name>
        <dbReference type="ChEBI" id="CHEBI:30616"/>
    </ligand>
</feature>
<evidence type="ECO:0000256" key="5">
    <source>
        <dbReference type="ARBA" id="ARBA00022741"/>
    </source>
</evidence>
<evidence type="ECO:0000256" key="13">
    <source>
        <dbReference type="ARBA" id="ARBA00066827"/>
    </source>
</evidence>
<dbReference type="CDD" id="cd11716">
    <property type="entry name" value="THUMP_ThiI"/>
    <property type="match status" value="1"/>
</dbReference>
<evidence type="ECO:0000256" key="3">
    <source>
        <dbReference type="ARBA" id="ARBA00022555"/>
    </source>
</evidence>
<evidence type="ECO:0000256" key="7">
    <source>
        <dbReference type="ARBA" id="ARBA00022884"/>
    </source>
</evidence>
<evidence type="ECO:0000313" key="20">
    <source>
        <dbReference type="EMBL" id="AWX42485.1"/>
    </source>
</evidence>
<dbReference type="Gene3D" id="3.40.50.620">
    <property type="entry name" value="HUPs"/>
    <property type="match status" value="1"/>
</dbReference>
<dbReference type="GO" id="GO:0052837">
    <property type="term" value="P:thiazole biosynthetic process"/>
    <property type="evidence" value="ECO:0007669"/>
    <property type="project" value="TreeGrafter"/>
</dbReference>
<dbReference type="EMBL" id="CP030103">
    <property type="protein sequence ID" value="AWX42485.1"/>
    <property type="molecule type" value="Genomic_DNA"/>
</dbReference>
<evidence type="ECO:0000256" key="17">
    <source>
        <dbReference type="ARBA" id="ARBA00080570"/>
    </source>
</evidence>
<dbReference type="UniPathway" id="UPA00060"/>
<keyword evidence="7 18" id="KW-0694">RNA-binding</keyword>
<dbReference type="InterPro" id="IPR054173">
    <property type="entry name" value="ThiI_fer"/>
</dbReference>
<dbReference type="Pfam" id="PF02568">
    <property type="entry name" value="ThiI"/>
    <property type="match status" value="1"/>
</dbReference>
<evidence type="ECO:0000256" key="15">
    <source>
        <dbReference type="ARBA" id="ARBA00075337"/>
    </source>
</evidence>
<dbReference type="InterPro" id="IPR020536">
    <property type="entry name" value="ThiI_AANH"/>
</dbReference>
<feature type="binding site" evidence="18">
    <location>
        <begin position="199"/>
        <end position="200"/>
    </location>
    <ligand>
        <name>ATP</name>
        <dbReference type="ChEBI" id="CHEBI:30616"/>
    </ligand>
</feature>
<comment type="pathway">
    <text evidence="18">Cofactor biosynthesis; thiamine diphosphate biosynthesis.</text>
</comment>
<evidence type="ECO:0000313" key="21">
    <source>
        <dbReference type="Proteomes" id="UP000249865"/>
    </source>
</evidence>
<dbReference type="OrthoDB" id="9773948at2"/>
<proteinExistence type="inferred from homology"/>
<comment type="subcellular location">
    <subcellularLocation>
        <location evidence="1 18">Cytoplasm</location>
    </subcellularLocation>
</comment>
<dbReference type="GO" id="GO:0005829">
    <property type="term" value="C:cytosol"/>
    <property type="evidence" value="ECO:0007669"/>
    <property type="project" value="TreeGrafter"/>
</dbReference>
<evidence type="ECO:0000256" key="8">
    <source>
        <dbReference type="ARBA" id="ARBA00022977"/>
    </source>
</evidence>
<keyword evidence="3 18" id="KW-0820">tRNA-binding</keyword>
<evidence type="ECO:0000256" key="9">
    <source>
        <dbReference type="ARBA" id="ARBA00050570"/>
    </source>
</evidence>
<keyword evidence="21" id="KW-1185">Reference proteome</keyword>
<dbReference type="GO" id="GO:0004810">
    <property type="term" value="F:CCA tRNA nucleotidyltransferase activity"/>
    <property type="evidence" value="ECO:0007669"/>
    <property type="project" value="InterPro"/>
</dbReference>
<comment type="function">
    <text evidence="11 18">Catalyzes the ATP-dependent transfer of a sulfur to tRNA to produce 4-thiouridine in position 8 of tRNAs, which functions as a near-UV photosensor. Also catalyzes the transfer of sulfur to the sulfur carrier protein ThiS, forming ThiS-thiocarboxylate. This is a step in the synthesis of thiazole, in the thiamine biosynthesis pathway. The sulfur is donated as persulfide by IscS.</text>
</comment>
<comment type="catalytic activity">
    <reaction evidence="10 18">
        <text>[ThiS sulfur-carrier protein]-C-terminal Gly-Gly-AMP + S-sulfanyl-L-cysteinyl-[cysteine desulfurase] + AH2 = [ThiS sulfur-carrier protein]-C-terminal-Gly-aminoethanethioate + L-cysteinyl-[cysteine desulfurase] + A + AMP + 2 H(+)</text>
        <dbReference type="Rhea" id="RHEA:43340"/>
        <dbReference type="Rhea" id="RHEA-COMP:12157"/>
        <dbReference type="Rhea" id="RHEA-COMP:12158"/>
        <dbReference type="Rhea" id="RHEA-COMP:12910"/>
        <dbReference type="Rhea" id="RHEA-COMP:19908"/>
        <dbReference type="ChEBI" id="CHEBI:13193"/>
        <dbReference type="ChEBI" id="CHEBI:15378"/>
        <dbReference type="ChEBI" id="CHEBI:17499"/>
        <dbReference type="ChEBI" id="CHEBI:29950"/>
        <dbReference type="ChEBI" id="CHEBI:61963"/>
        <dbReference type="ChEBI" id="CHEBI:90618"/>
        <dbReference type="ChEBI" id="CHEBI:232372"/>
        <dbReference type="ChEBI" id="CHEBI:456215"/>
    </reaction>
</comment>
<dbReference type="SMART" id="SM00981">
    <property type="entry name" value="THUMP"/>
    <property type="match status" value="1"/>
</dbReference>
<dbReference type="PANTHER" id="PTHR43209:SF1">
    <property type="entry name" value="TRNA SULFURTRANSFERASE"/>
    <property type="match status" value="1"/>
</dbReference>
<dbReference type="GO" id="GO:0140741">
    <property type="term" value="F:tRNA-uracil-4 sulfurtransferase activity"/>
    <property type="evidence" value="ECO:0007669"/>
    <property type="project" value="UniProtKB-EC"/>
</dbReference>
<evidence type="ECO:0000256" key="4">
    <source>
        <dbReference type="ARBA" id="ARBA00022679"/>
    </source>
</evidence>
<evidence type="ECO:0000256" key="2">
    <source>
        <dbReference type="ARBA" id="ARBA00022490"/>
    </source>
</evidence>
<evidence type="ECO:0000259" key="19">
    <source>
        <dbReference type="PROSITE" id="PS51165"/>
    </source>
</evidence>
<sequence length="382" mass="43524">MMYQKILIRYGELTLKGENKIDFIKRLKENLLMYMPKEEVITEYDRAFVKYSENNLEVLKYIFGISSYSCVYELETNLEIIESKILEIIKDKEFNSFAINSRRHNKNFPMTSNELNMHFGGVVLRNKENVSVSLKNPDLEINIELRDKKTYVFIDRIPGLGGMPYKTAGNVLHLMSGGIDSPVAAFLLQKRGLKVTFLNFITPPHTDEVTTSKVQQLVKILSKYQGTANLYQLNYTKLMNYIGLTSNQKYKITLMRRSFYRIADKLAKKLNILAISNGESLGQVASQTLESINTISNVATIPVLRPLITFDKLETINIAQKINTFNLSITKACETCELFAPKNPVTKPNVEEALKLEAELTELEALENEVVENAVAIKIKPE</sequence>
<dbReference type="GO" id="GO:0009228">
    <property type="term" value="P:thiamine biosynthetic process"/>
    <property type="evidence" value="ECO:0007669"/>
    <property type="project" value="UniProtKB-KW"/>
</dbReference>
<accession>A0A2Z4LLD5</accession>
<comment type="similarity">
    <text evidence="12 18">Belongs to the ThiI family.</text>
</comment>
<feature type="domain" description="THUMP" evidence="19">
    <location>
        <begin position="53"/>
        <end position="156"/>
    </location>
</feature>
<dbReference type="GO" id="GO:0002937">
    <property type="term" value="P:tRNA 4-thiouridine biosynthesis"/>
    <property type="evidence" value="ECO:0007669"/>
    <property type="project" value="TreeGrafter"/>
</dbReference>
<organism evidence="20 21">
    <name type="scientific">Metamycoplasma cloacale</name>
    <dbReference type="NCBI Taxonomy" id="92401"/>
    <lineage>
        <taxon>Bacteria</taxon>
        <taxon>Bacillati</taxon>
        <taxon>Mycoplasmatota</taxon>
        <taxon>Mycoplasmoidales</taxon>
        <taxon>Metamycoplasmataceae</taxon>
        <taxon>Metamycoplasma</taxon>
    </lineage>
</organism>
<dbReference type="InterPro" id="IPR050102">
    <property type="entry name" value="tRNA_sulfurtransferase_ThiI"/>
</dbReference>
<dbReference type="SUPFAM" id="SSF143437">
    <property type="entry name" value="THUMP domain-like"/>
    <property type="match status" value="1"/>
</dbReference>
<evidence type="ECO:0000256" key="1">
    <source>
        <dbReference type="ARBA" id="ARBA00004496"/>
    </source>
</evidence>